<evidence type="ECO:0000313" key="4">
    <source>
        <dbReference type="Proteomes" id="UP000006281"/>
    </source>
</evidence>
<feature type="region of interest" description="Disordered" evidence="1">
    <location>
        <begin position="74"/>
        <end position="105"/>
    </location>
</feature>
<dbReference type="SUPFAM" id="SSF52540">
    <property type="entry name" value="P-loop containing nucleoside triphosphate hydrolases"/>
    <property type="match status" value="1"/>
</dbReference>
<dbReference type="Gene3D" id="1.25.40.10">
    <property type="entry name" value="Tetratricopeptide repeat domain"/>
    <property type="match status" value="2"/>
</dbReference>
<gene>
    <name evidence="3" type="ordered locus">BN6_48850</name>
</gene>
<dbReference type="STRING" id="1179773.BN6_48850"/>
<dbReference type="PRINTS" id="PR00364">
    <property type="entry name" value="DISEASERSIST"/>
</dbReference>
<keyword evidence="4" id="KW-1185">Reference proteome</keyword>
<dbReference type="eggNOG" id="COG1476">
    <property type="taxonomic scope" value="Bacteria"/>
</dbReference>
<dbReference type="Pfam" id="PF13560">
    <property type="entry name" value="HTH_31"/>
    <property type="match status" value="1"/>
</dbReference>
<dbReference type="PATRIC" id="fig|1179773.3.peg.4900"/>
<dbReference type="SUPFAM" id="SSF48452">
    <property type="entry name" value="TPR-like"/>
    <property type="match status" value="1"/>
</dbReference>
<sequence>MHSRPLRRSVHWVVSKVPTDPDAVPADPVGVAWAIPPESATTASANATTRPFLPFTATPAAVFPLPDTIVRSPSWSSPPLAGSDHAARSRSPGTGRGPAVRGRSGLVPIVPMGEQLATALRHYRRRAGLTQEGLAERSGVSIRTIRGIETGERGNPQLVSVRHLAAALDLEPDEQHELLSAAAGAPEPAAGPLPRQLPPDVVGFVGRADELARLDAAVAAAGQEPFAVAISAVSGTAGVGKTALAVRWAHRAAHRFPDGQLYANLRGFDARSPVVDPTDALRGFLDALGVAPQRVPADLDAQVGLYRSLLAGRRVLVVLDNARDADQVRPLLPGAAGCLVLVTSRNQLASLVASHNAHPLTLDLLGPAEAEHLLAARVGPERTAAEPAAVAEVVARCAGLPLALAVVAARAATRPALPLHALVEELREADGGLDGLAGAEPSTDVRSVFSWSYRALDADAARAFALLGLAPDPDIGLAAAARLVGAPTSRVRALMRKLEEGHLVEQHRPDRYRMHDLVHAYATELAQDVAEEDRHAALRRLVDMYLVVAGRARDLVMHSPRLAEVVDLAAGDPDWPAFAEEAEALTWLEAERGHLLATVRWLAGHGWDDDVWRLSWLLHGFFRARQHKADWLEVGRLGVSCAQRLGDPVARFHAANCLGGAHMAARDWDRAIASFQDALAVSQTDHDLAKGAVCLNNIGITLVNSGDAEKAIPYLRRALTYARTTRSAVDEAMYSLNLGDSYCMAGRYQESLTHGRRARELFHSLGRRYHCAVAVGNLAESYFGLGDLAEAARHAQDAQALLRTVDARYDVAKNLLFLGRVHTAQDRPDLARRAWLEALDTFHQLDDPRAAEVRDLLERNHDR</sequence>
<dbReference type="Gene3D" id="3.40.50.300">
    <property type="entry name" value="P-loop containing nucleotide triphosphate hydrolases"/>
    <property type="match status" value="1"/>
</dbReference>
<dbReference type="Gene3D" id="1.10.10.10">
    <property type="entry name" value="Winged helix-like DNA-binding domain superfamily/Winged helix DNA-binding domain"/>
    <property type="match status" value="1"/>
</dbReference>
<evidence type="ECO:0000259" key="2">
    <source>
        <dbReference type="PROSITE" id="PS50943"/>
    </source>
</evidence>
<dbReference type="InterPro" id="IPR019734">
    <property type="entry name" value="TPR_rpt"/>
</dbReference>
<protein>
    <recommendedName>
        <fullName evidence="2">HTH cro/C1-type domain-containing protein</fullName>
    </recommendedName>
</protein>
<dbReference type="GO" id="GO:0003677">
    <property type="term" value="F:DNA binding"/>
    <property type="evidence" value="ECO:0007669"/>
    <property type="project" value="InterPro"/>
</dbReference>
<dbReference type="SMART" id="SM00530">
    <property type="entry name" value="HTH_XRE"/>
    <property type="match status" value="1"/>
</dbReference>
<dbReference type="eggNOG" id="COG3903">
    <property type="taxonomic scope" value="Bacteria"/>
</dbReference>
<dbReference type="AlphaFoldDB" id="K0K1F4"/>
<dbReference type="CDD" id="cd00093">
    <property type="entry name" value="HTH_XRE"/>
    <property type="match status" value="1"/>
</dbReference>
<name>K0K1F4_SACES</name>
<evidence type="ECO:0000313" key="3">
    <source>
        <dbReference type="EMBL" id="CCH32156.1"/>
    </source>
</evidence>
<dbReference type="PANTHER" id="PTHR47691">
    <property type="entry name" value="REGULATOR-RELATED"/>
    <property type="match status" value="1"/>
</dbReference>
<evidence type="ECO:0000256" key="1">
    <source>
        <dbReference type="SAM" id="MobiDB-lite"/>
    </source>
</evidence>
<dbReference type="InterPro" id="IPR036388">
    <property type="entry name" value="WH-like_DNA-bd_sf"/>
</dbReference>
<dbReference type="Gene3D" id="1.10.260.40">
    <property type="entry name" value="lambda repressor-like DNA-binding domains"/>
    <property type="match status" value="1"/>
</dbReference>
<dbReference type="EMBL" id="HE804045">
    <property type="protein sequence ID" value="CCH32156.1"/>
    <property type="molecule type" value="Genomic_DNA"/>
</dbReference>
<feature type="domain" description="HTH cro/C1-type" evidence="2">
    <location>
        <begin position="120"/>
        <end position="175"/>
    </location>
</feature>
<dbReference type="SUPFAM" id="SSF47413">
    <property type="entry name" value="lambda repressor-like DNA-binding domains"/>
    <property type="match status" value="1"/>
</dbReference>
<dbReference type="InterPro" id="IPR027417">
    <property type="entry name" value="P-loop_NTPase"/>
</dbReference>
<dbReference type="HOGENOM" id="CLU_004665_2_1_11"/>
<proteinExistence type="predicted"/>
<dbReference type="InterPro" id="IPR001387">
    <property type="entry name" value="Cro/C1-type_HTH"/>
</dbReference>
<dbReference type="KEGG" id="sesp:BN6_48850"/>
<dbReference type="Pfam" id="PF13424">
    <property type="entry name" value="TPR_12"/>
    <property type="match status" value="2"/>
</dbReference>
<reference evidence="3 4" key="1">
    <citation type="journal article" date="2012" name="BMC Genomics">
        <title>Complete genome sequence of Saccharothrix espanaensis DSM 44229T and comparison to the other completely sequenced Pseudonocardiaceae.</title>
        <authorList>
            <person name="Strobel T."/>
            <person name="Al-Dilaimi A."/>
            <person name="Blom J."/>
            <person name="Gessner A."/>
            <person name="Kalinowski J."/>
            <person name="Luzhetska M."/>
            <person name="Puhler A."/>
            <person name="Szczepanowski R."/>
            <person name="Bechthold A."/>
            <person name="Ruckert C."/>
        </authorList>
    </citation>
    <scope>NUCLEOTIDE SEQUENCE [LARGE SCALE GENOMIC DNA]</scope>
    <source>
        <strain evidence="4">ATCC 51144 / DSM 44229 / JCM 9112 / NBRC 15066 / NRRL 15764</strain>
    </source>
</reference>
<dbReference type="InterPro" id="IPR011990">
    <property type="entry name" value="TPR-like_helical_dom_sf"/>
</dbReference>
<dbReference type="GO" id="GO:0043531">
    <property type="term" value="F:ADP binding"/>
    <property type="evidence" value="ECO:0007669"/>
    <property type="project" value="InterPro"/>
</dbReference>
<dbReference type="PANTHER" id="PTHR47691:SF3">
    <property type="entry name" value="HTH-TYPE TRANSCRIPTIONAL REGULATOR RV0890C-RELATED"/>
    <property type="match status" value="1"/>
</dbReference>
<dbReference type="PROSITE" id="PS50943">
    <property type="entry name" value="HTH_CROC1"/>
    <property type="match status" value="1"/>
</dbReference>
<accession>K0K1F4</accession>
<dbReference type="InterPro" id="IPR010982">
    <property type="entry name" value="Lambda_DNA-bd_dom_sf"/>
</dbReference>
<organism evidence="3 4">
    <name type="scientific">Saccharothrix espanaensis (strain ATCC 51144 / DSM 44229 / JCM 9112 / NBRC 15066 / NRRL 15764)</name>
    <dbReference type="NCBI Taxonomy" id="1179773"/>
    <lineage>
        <taxon>Bacteria</taxon>
        <taxon>Bacillati</taxon>
        <taxon>Actinomycetota</taxon>
        <taxon>Actinomycetes</taxon>
        <taxon>Pseudonocardiales</taxon>
        <taxon>Pseudonocardiaceae</taxon>
        <taxon>Saccharothrix</taxon>
    </lineage>
</organism>
<dbReference type="Proteomes" id="UP000006281">
    <property type="component" value="Chromosome"/>
</dbReference>
<dbReference type="SMART" id="SM00028">
    <property type="entry name" value="TPR"/>
    <property type="match status" value="5"/>
</dbReference>